<name>A0ABQ4E175_9ACTN</name>
<accession>A0ABQ4E175</accession>
<protein>
    <recommendedName>
        <fullName evidence="3">ESX-1 secretion-associated protein</fullName>
    </recommendedName>
</protein>
<evidence type="ECO:0000313" key="1">
    <source>
        <dbReference type="EMBL" id="GIG88460.1"/>
    </source>
</evidence>
<dbReference type="Gene3D" id="1.10.287.1060">
    <property type="entry name" value="ESAT-6-like"/>
    <property type="match status" value="1"/>
</dbReference>
<evidence type="ECO:0000313" key="2">
    <source>
        <dbReference type="Proteomes" id="UP000646749"/>
    </source>
</evidence>
<dbReference type="EMBL" id="BONW01000016">
    <property type="protein sequence ID" value="GIG88460.1"/>
    <property type="molecule type" value="Genomic_DNA"/>
</dbReference>
<organism evidence="1 2">
    <name type="scientific">Plantactinospora endophytica</name>
    <dbReference type="NCBI Taxonomy" id="673535"/>
    <lineage>
        <taxon>Bacteria</taxon>
        <taxon>Bacillati</taxon>
        <taxon>Actinomycetota</taxon>
        <taxon>Actinomycetes</taxon>
        <taxon>Micromonosporales</taxon>
        <taxon>Micromonosporaceae</taxon>
        <taxon>Plantactinospora</taxon>
    </lineage>
</organism>
<dbReference type="Proteomes" id="UP000646749">
    <property type="component" value="Unassembled WGS sequence"/>
</dbReference>
<evidence type="ECO:0008006" key="3">
    <source>
        <dbReference type="Google" id="ProtNLM"/>
    </source>
</evidence>
<comment type="caution">
    <text evidence="1">The sequence shown here is derived from an EMBL/GenBank/DDBJ whole genome shotgun (WGS) entry which is preliminary data.</text>
</comment>
<keyword evidence="2" id="KW-1185">Reference proteome</keyword>
<proteinExistence type="predicted"/>
<gene>
    <name evidence="1" type="ORF">Pen02_33960</name>
</gene>
<reference evidence="1 2" key="1">
    <citation type="submission" date="2021-01" db="EMBL/GenBank/DDBJ databases">
        <title>Whole genome shotgun sequence of Plantactinospora endophytica NBRC 110450.</title>
        <authorList>
            <person name="Komaki H."/>
            <person name="Tamura T."/>
        </authorList>
    </citation>
    <scope>NUCLEOTIDE SEQUENCE [LARGE SCALE GENOMIC DNA]</scope>
    <source>
        <strain evidence="1 2">NBRC 110450</strain>
    </source>
</reference>
<dbReference type="RefSeq" id="WP_203866983.1">
    <property type="nucleotide sequence ID" value="NZ_BONW01000016.1"/>
</dbReference>
<sequence>MSIPDDSTSAGAPLFQAQLPEMRAAANQIAGLASDYRSSFKPITGAVEGTVASNAGLPSFSMLAQFFAVALSAAIQKVADELDTQAVNVRQAAQQFEEEDLAQRQRVGTLHFDDRLLPSRGVA</sequence>